<organism evidence="2 4">
    <name type="scientific">Anaerostipes hadrus</name>
    <dbReference type="NCBI Taxonomy" id="649756"/>
    <lineage>
        <taxon>Bacteria</taxon>
        <taxon>Bacillati</taxon>
        <taxon>Bacillota</taxon>
        <taxon>Clostridia</taxon>
        <taxon>Lachnospirales</taxon>
        <taxon>Lachnospiraceae</taxon>
        <taxon>Anaerostipes</taxon>
    </lineage>
</organism>
<name>A0A173TFJ6_ANAHA</name>
<reference evidence="3" key="3">
    <citation type="submission" date="2020-02" db="EMBL/GenBank/DDBJ databases">
        <authorList>
            <person name="Littmann E."/>
            <person name="Sorbara M."/>
        </authorList>
    </citation>
    <scope>NUCLEOTIDE SEQUENCE</scope>
    <source>
        <strain evidence="3">MSK.14.57</strain>
    </source>
</reference>
<dbReference type="EMBL" id="CYXY01000011">
    <property type="protein sequence ID" value="CUN00787.1"/>
    <property type="molecule type" value="Genomic_DNA"/>
</dbReference>
<sequence>MDLKKKKNKSENMAKNVRMTYPKPISCIVSYIVLLFSLMLIMAVVYGIDILVATLANKFL</sequence>
<keyword evidence="1" id="KW-1133">Transmembrane helix</keyword>
<evidence type="ECO:0000313" key="5">
    <source>
        <dbReference type="Proteomes" id="UP001644750"/>
    </source>
</evidence>
<gene>
    <name evidence="2" type="ORF">ERS852571_01942</name>
    <name evidence="3" type="ORF">G5A72_15020</name>
</gene>
<dbReference type="Proteomes" id="UP000095553">
    <property type="component" value="Unassembled WGS sequence"/>
</dbReference>
<keyword evidence="1" id="KW-0812">Transmembrane</keyword>
<keyword evidence="1" id="KW-0472">Membrane</keyword>
<reference evidence="3 5" key="2">
    <citation type="journal article" date="2020" name="Cell Host Microbe">
        <title>Functional and Genomic Variation between Human-Derived Isolates of Lachnospiraceae Reveals Inter- and Intra-Species Diversity.</title>
        <authorList>
            <person name="Sorbara M.T."/>
            <person name="Littmann E.R."/>
            <person name="Fontana E."/>
            <person name="Moody T.U."/>
            <person name="Kohout C.E."/>
            <person name="Gjonbalaj M."/>
            <person name="Eaton V."/>
            <person name="Seok R."/>
            <person name="Leiner I.M."/>
            <person name="Pamer E.G."/>
        </authorList>
    </citation>
    <scope>NUCLEOTIDE SEQUENCE [LARGE SCALE GENOMIC DNA]</scope>
    <source>
        <strain evidence="3 5">MSK.14.57</strain>
    </source>
</reference>
<dbReference type="Proteomes" id="UP001644750">
    <property type="component" value="Unassembled WGS sequence"/>
</dbReference>
<protein>
    <submittedName>
        <fullName evidence="2">Uncharacterized protein</fullName>
    </submittedName>
</protein>
<feature type="transmembrane region" description="Helical" evidence="1">
    <location>
        <begin position="28"/>
        <end position="56"/>
    </location>
</feature>
<evidence type="ECO:0000313" key="3">
    <source>
        <dbReference type="EMBL" id="NSJ80862.1"/>
    </source>
</evidence>
<dbReference type="AlphaFoldDB" id="A0A173TFJ6"/>
<reference evidence="2 4" key="1">
    <citation type="submission" date="2015-09" db="EMBL/GenBank/DDBJ databases">
        <authorList>
            <consortium name="Pathogen Informatics"/>
        </authorList>
    </citation>
    <scope>NUCLEOTIDE SEQUENCE [LARGE SCALE GENOMIC DNA]</scope>
    <source>
        <strain evidence="2 4">2789STDY5834959</strain>
    </source>
</reference>
<evidence type="ECO:0000313" key="2">
    <source>
        <dbReference type="EMBL" id="CUN00787.1"/>
    </source>
</evidence>
<evidence type="ECO:0000256" key="1">
    <source>
        <dbReference type="SAM" id="Phobius"/>
    </source>
</evidence>
<dbReference type="RefSeq" id="WP_044921451.1">
    <property type="nucleotide sequence ID" value="NZ_BAABYN010000001.1"/>
</dbReference>
<keyword evidence="5" id="KW-1185">Reference proteome</keyword>
<accession>A0A173TFJ6</accession>
<dbReference type="EMBL" id="JAAITB010000043">
    <property type="protein sequence ID" value="NSJ80862.1"/>
    <property type="molecule type" value="Genomic_DNA"/>
</dbReference>
<proteinExistence type="predicted"/>
<evidence type="ECO:0000313" key="4">
    <source>
        <dbReference type="Proteomes" id="UP000095553"/>
    </source>
</evidence>